<feature type="domain" description="Histidine kinase" evidence="18">
    <location>
        <begin position="413"/>
        <end position="634"/>
    </location>
</feature>
<keyword evidence="11" id="KW-1133">Transmembrane helix</keyword>
<dbReference type="SMART" id="SM00388">
    <property type="entry name" value="HisKA"/>
    <property type="match status" value="1"/>
</dbReference>
<evidence type="ECO:0000256" key="8">
    <source>
        <dbReference type="ARBA" id="ARBA00022741"/>
    </source>
</evidence>
<evidence type="ECO:0000256" key="15">
    <source>
        <dbReference type="ARBA" id="ARBA00068150"/>
    </source>
</evidence>
<dbReference type="AlphaFoldDB" id="A0A562RYN7"/>
<keyword evidence="4" id="KW-1003">Cell membrane</keyword>
<dbReference type="EC" id="2.7.13.3" evidence="3"/>
<dbReference type="InterPro" id="IPR004358">
    <property type="entry name" value="Sig_transdc_His_kin-like_C"/>
</dbReference>
<keyword evidence="12" id="KW-0902">Two-component regulatory system</keyword>
<evidence type="ECO:0000256" key="6">
    <source>
        <dbReference type="ARBA" id="ARBA00022679"/>
    </source>
</evidence>
<dbReference type="EMBL" id="VLLC01000006">
    <property type="protein sequence ID" value="TWI74205.1"/>
    <property type="molecule type" value="Genomic_DNA"/>
</dbReference>
<dbReference type="InterPro" id="IPR013655">
    <property type="entry name" value="PAS_fold_3"/>
</dbReference>
<dbReference type="GO" id="GO:0000155">
    <property type="term" value="F:phosphorelay sensor kinase activity"/>
    <property type="evidence" value="ECO:0007669"/>
    <property type="project" value="InterPro"/>
</dbReference>
<dbReference type="GO" id="GO:0005524">
    <property type="term" value="F:ATP binding"/>
    <property type="evidence" value="ECO:0007669"/>
    <property type="project" value="UniProtKB-KW"/>
</dbReference>
<keyword evidence="6" id="KW-0808">Transferase</keyword>
<dbReference type="PROSITE" id="PS50113">
    <property type="entry name" value="PAC"/>
    <property type="match status" value="2"/>
</dbReference>
<comment type="subunit">
    <text evidence="14">At low DSF concentrations, interacts with RpfF.</text>
</comment>
<comment type="caution">
    <text evidence="21">The sequence shown here is derived from an EMBL/GenBank/DDBJ whole genome shotgun (WGS) entry which is preliminary data.</text>
</comment>
<keyword evidence="10" id="KW-0067">ATP-binding</keyword>
<dbReference type="SUPFAM" id="SSF52172">
    <property type="entry name" value="CheY-like"/>
    <property type="match status" value="1"/>
</dbReference>
<dbReference type="Proteomes" id="UP000318307">
    <property type="component" value="Unassembled WGS sequence"/>
</dbReference>
<feature type="modified residue" description="4-aspartylphosphate" evidence="16">
    <location>
        <position position="716"/>
    </location>
</feature>
<dbReference type="SMART" id="SM00086">
    <property type="entry name" value="PAC"/>
    <property type="match status" value="3"/>
</dbReference>
<dbReference type="InterPro" id="IPR005467">
    <property type="entry name" value="His_kinase_dom"/>
</dbReference>
<dbReference type="PRINTS" id="PR00344">
    <property type="entry name" value="BCTRLSENSOR"/>
</dbReference>
<proteinExistence type="predicted"/>
<evidence type="ECO:0000256" key="7">
    <source>
        <dbReference type="ARBA" id="ARBA00022692"/>
    </source>
</evidence>
<evidence type="ECO:0000256" key="17">
    <source>
        <dbReference type="SAM" id="MobiDB-lite"/>
    </source>
</evidence>
<feature type="region of interest" description="Disordered" evidence="17">
    <location>
        <begin position="637"/>
        <end position="657"/>
    </location>
</feature>
<dbReference type="PANTHER" id="PTHR45339">
    <property type="entry name" value="HYBRID SIGNAL TRANSDUCTION HISTIDINE KINASE J"/>
    <property type="match status" value="1"/>
</dbReference>
<dbReference type="InterPro" id="IPR001610">
    <property type="entry name" value="PAC"/>
</dbReference>
<dbReference type="InterPro" id="IPR011006">
    <property type="entry name" value="CheY-like_superfamily"/>
</dbReference>
<dbReference type="NCBIfam" id="TIGR00229">
    <property type="entry name" value="sensory_box"/>
    <property type="match status" value="2"/>
</dbReference>
<organism evidence="21 22">
    <name type="scientific">Desulfobotulus alkaliphilus</name>
    <dbReference type="NCBI Taxonomy" id="622671"/>
    <lineage>
        <taxon>Bacteria</taxon>
        <taxon>Pseudomonadati</taxon>
        <taxon>Thermodesulfobacteriota</taxon>
        <taxon>Desulfobacteria</taxon>
        <taxon>Desulfobacterales</taxon>
        <taxon>Desulfobacteraceae</taxon>
        <taxon>Desulfobotulus</taxon>
    </lineage>
</organism>
<feature type="domain" description="PAC" evidence="20">
    <location>
        <begin position="90"/>
        <end position="142"/>
    </location>
</feature>
<dbReference type="Pfam" id="PF13426">
    <property type="entry name" value="PAS_9"/>
    <property type="match status" value="1"/>
</dbReference>
<evidence type="ECO:0000256" key="4">
    <source>
        <dbReference type="ARBA" id="ARBA00022475"/>
    </source>
</evidence>
<gene>
    <name evidence="21" type="ORF">LZ24_01145</name>
</gene>
<dbReference type="InterPro" id="IPR000700">
    <property type="entry name" value="PAS-assoc_C"/>
</dbReference>
<reference evidence="21 22" key="1">
    <citation type="submission" date="2019-07" db="EMBL/GenBank/DDBJ databases">
        <title>Genome sequencing of 100 strains of the haloalkaliphilic chemolithoautotrophic sulfur-oxidizing bacterium Thioalkalivibrio.</title>
        <authorList>
            <person name="Muyzer G."/>
        </authorList>
    </citation>
    <scope>NUCLEOTIDE SEQUENCE [LARGE SCALE GENOMIC DNA]</scope>
    <source>
        <strain evidence="21 22">ASO4-4</strain>
    </source>
</reference>
<dbReference type="Pfam" id="PF00512">
    <property type="entry name" value="HisKA"/>
    <property type="match status" value="1"/>
</dbReference>
<keyword evidence="5 16" id="KW-0597">Phosphoprotein</keyword>
<sequence>MPSPFPSPTDTGIIPGLDASGILNHAPIGIFSSTPQGRFISVNPEMARICGYESPRDLIDSIKDIETQLYVNPEERRNFLHILKNREDKAAFECSFRRKNGSPFQVSLIASIIRDHEGRTLAIHGFATDITAQKKAEAETLIQKEKLESIAANVPGVLFRFDVLSDGRYEVPYVSKGSADVLELEHQREDFFTAFLKGVHPEDRNAFLDSIEKAVTEVQPWRFEGRYTKPSGKTIWCSGASSPTRHENRLVFHGIMLDVSDRKLAEIQSAKSHKNLLTLMDAMDALIYIADMDTHELLFLNAYGRRLFGNATGTKCWASLQADQTGPCSFCTNKKLINGEGMPAGIYQWEFKNTVSGRWFDCRDQAVPWTDGRLVRMEVATDITMRKEAEKKLLAAKEEAETAARTKAMFLANMSHEIRTPMNAVLGMTHLLMDTELSEEQHRYIENIQSGGQSLLALINDILDFSKIEAGKMHLERMDFDLQGLMDDFKKTMDLLASEKGLAFSIRIWPETPLLLRGDPARLRQILINLVANALKFTEEGAIEVSIAVENADSHSALLRFTVQDTGIGIPEDKTEFIFHKFSQVDASVSRRFGGSGLGLAICRELAGLMDGKTGVESVEGKGSAFWFTARFLRQEASEKTPSPIHEPGETESGGQKKMALPQFSGRVLIAEDNATNLEVAMGLLKKFGIRADSAGNGLEALQSLKNQSYDLVFMDVMMPEMDGLTATEEIRKQELQGWLPVKEIPGTDLPFSFPLKKIPIIAMTAGAMPEDRERCLEAGMDDYIAKPVHPDELSRVLVKWLGKENPEDTPDTSSGTFLYPPEDNGSAHLSGIKGIPVFNRSALLNQLMYDENLLKKIIKISVGSLYLLIQELQKALETDNSPAVHLQIQTVKTMASSINADALCVLAKKMEKAAKDGDMDTVRKGVAALEREFEKLCRAFGKDL</sequence>
<evidence type="ECO:0000256" key="10">
    <source>
        <dbReference type="ARBA" id="ARBA00022840"/>
    </source>
</evidence>
<dbReference type="Gene3D" id="3.30.450.20">
    <property type="entry name" value="PAS domain"/>
    <property type="match status" value="3"/>
</dbReference>
<dbReference type="CDD" id="cd17546">
    <property type="entry name" value="REC_hyHK_CKI1_RcsC-like"/>
    <property type="match status" value="1"/>
</dbReference>
<keyword evidence="22" id="KW-1185">Reference proteome</keyword>
<dbReference type="Gene3D" id="1.20.120.160">
    <property type="entry name" value="HPT domain"/>
    <property type="match status" value="1"/>
</dbReference>
<dbReference type="Gene3D" id="1.10.287.130">
    <property type="match status" value="1"/>
</dbReference>
<keyword evidence="8" id="KW-0547">Nucleotide-binding</keyword>
<dbReference type="RefSeq" id="WP_144683242.1">
    <property type="nucleotide sequence ID" value="NZ_VLLC01000006.1"/>
</dbReference>
<evidence type="ECO:0000259" key="20">
    <source>
        <dbReference type="PROSITE" id="PS50113"/>
    </source>
</evidence>
<evidence type="ECO:0000256" key="16">
    <source>
        <dbReference type="PROSITE-ProRule" id="PRU00169"/>
    </source>
</evidence>
<feature type="domain" description="Response regulatory" evidence="19">
    <location>
        <begin position="667"/>
        <end position="802"/>
    </location>
</feature>
<dbReference type="CDD" id="cd00130">
    <property type="entry name" value="PAS"/>
    <property type="match status" value="2"/>
</dbReference>
<comment type="catalytic activity">
    <reaction evidence="1">
        <text>ATP + protein L-histidine = ADP + protein N-phospho-L-histidine.</text>
        <dbReference type="EC" id="2.7.13.3"/>
    </reaction>
</comment>
<accession>A0A562RYN7</accession>
<evidence type="ECO:0000256" key="5">
    <source>
        <dbReference type="ARBA" id="ARBA00022553"/>
    </source>
</evidence>
<dbReference type="SMART" id="SM00448">
    <property type="entry name" value="REC"/>
    <property type="match status" value="1"/>
</dbReference>
<evidence type="ECO:0000256" key="13">
    <source>
        <dbReference type="ARBA" id="ARBA00023136"/>
    </source>
</evidence>
<dbReference type="InterPro" id="IPR036641">
    <property type="entry name" value="HPT_dom_sf"/>
</dbReference>
<dbReference type="Pfam" id="PF08447">
    <property type="entry name" value="PAS_3"/>
    <property type="match status" value="1"/>
</dbReference>
<dbReference type="InterPro" id="IPR000014">
    <property type="entry name" value="PAS"/>
</dbReference>
<keyword evidence="7" id="KW-0812">Transmembrane</keyword>
<dbReference type="CDD" id="cd00082">
    <property type="entry name" value="HisKA"/>
    <property type="match status" value="1"/>
</dbReference>
<evidence type="ECO:0000313" key="22">
    <source>
        <dbReference type="Proteomes" id="UP000318307"/>
    </source>
</evidence>
<evidence type="ECO:0000313" key="21">
    <source>
        <dbReference type="EMBL" id="TWI74205.1"/>
    </source>
</evidence>
<feature type="domain" description="PAC" evidence="20">
    <location>
        <begin position="221"/>
        <end position="271"/>
    </location>
</feature>
<dbReference type="GO" id="GO:0005886">
    <property type="term" value="C:plasma membrane"/>
    <property type="evidence" value="ECO:0007669"/>
    <property type="project" value="UniProtKB-SubCell"/>
</dbReference>
<dbReference type="SUPFAM" id="SSF47384">
    <property type="entry name" value="Homodimeric domain of signal transducing histidine kinase"/>
    <property type="match status" value="1"/>
</dbReference>
<evidence type="ECO:0000256" key="14">
    <source>
        <dbReference type="ARBA" id="ARBA00064003"/>
    </source>
</evidence>
<keyword evidence="9" id="KW-0418">Kinase</keyword>
<evidence type="ECO:0000259" key="18">
    <source>
        <dbReference type="PROSITE" id="PS50109"/>
    </source>
</evidence>
<dbReference type="FunFam" id="1.10.287.130:FF:000002">
    <property type="entry name" value="Two-component osmosensing histidine kinase"/>
    <property type="match status" value="1"/>
</dbReference>
<dbReference type="FunFam" id="3.30.565.10:FF:000010">
    <property type="entry name" value="Sensor histidine kinase RcsC"/>
    <property type="match status" value="1"/>
</dbReference>
<dbReference type="Pfam" id="PF02518">
    <property type="entry name" value="HATPase_c"/>
    <property type="match status" value="1"/>
</dbReference>
<dbReference type="Pfam" id="PF00072">
    <property type="entry name" value="Response_reg"/>
    <property type="match status" value="1"/>
</dbReference>
<dbReference type="SUPFAM" id="SSF55785">
    <property type="entry name" value="PYP-like sensor domain (PAS domain)"/>
    <property type="match status" value="3"/>
</dbReference>
<dbReference type="PANTHER" id="PTHR45339:SF1">
    <property type="entry name" value="HYBRID SIGNAL TRANSDUCTION HISTIDINE KINASE J"/>
    <property type="match status" value="1"/>
</dbReference>
<dbReference type="InterPro" id="IPR003661">
    <property type="entry name" value="HisK_dim/P_dom"/>
</dbReference>
<keyword evidence="13" id="KW-0472">Membrane</keyword>
<evidence type="ECO:0000256" key="2">
    <source>
        <dbReference type="ARBA" id="ARBA00004651"/>
    </source>
</evidence>
<dbReference type="Gene3D" id="3.40.50.2300">
    <property type="match status" value="1"/>
</dbReference>
<dbReference type="SUPFAM" id="SSF55874">
    <property type="entry name" value="ATPase domain of HSP90 chaperone/DNA topoisomerase II/histidine kinase"/>
    <property type="match status" value="1"/>
</dbReference>
<evidence type="ECO:0000256" key="12">
    <source>
        <dbReference type="ARBA" id="ARBA00023012"/>
    </source>
</evidence>
<evidence type="ECO:0000256" key="9">
    <source>
        <dbReference type="ARBA" id="ARBA00022777"/>
    </source>
</evidence>
<dbReference type="CDD" id="cd16922">
    <property type="entry name" value="HATPase_EvgS-ArcB-TorS-like"/>
    <property type="match status" value="1"/>
</dbReference>
<dbReference type="OrthoDB" id="9797097at2"/>
<evidence type="ECO:0000256" key="1">
    <source>
        <dbReference type="ARBA" id="ARBA00000085"/>
    </source>
</evidence>
<dbReference type="InterPro" id="IPR035965">
    <property type="entry name" value="PAS-like_dom_sf"/>
</dbReference>
<dbReference type="InterPro" id="IPR036890">
    <property type="entry name" value="HATPase_C_sf"/>
</dbReference>
<name>A0A562RYN7_9BACT</name>
<dbReference type="InterPro" id="IPR003594">
    <property type="entry name" value="HATPase_dom"/>
</dbReference>
<dbReference type="InterPro" id="IPR001789">
    <property type="entry name" value="Sig_transdc_resp-reg_receiver"/>
</dbReference>
<dbReference type="PROSITE" id="PS50110">
    <property type="entry name" value="RESPONSE_REGULATORY"/>
    <property type="match status" value="1"/>
</dbReference>
<dbReference type="SMART" id="SM00387">
    <property type="entry name" value="HATPase_c"/>
    <property type="match status" value="1"/>
</dbReference>
<dbReference type="SUPFAM" id="SSF47226">
    <property type="entry name" value="Histidine-containing phosphotransfer domain, HPT domain"/>
    <property type="match status" value="1"/>
</dbReference>
<dbReference type="PROSITE" id="PS50109">
    <property type="entry name" value="HIS_KIN"/>
    <property type="match status" value="1"/>
</dbReference>
<comment type="subcellular location">
    <subcellularLocation>
        <location evidence="2">Cell membrane</location>
        <topology evidence="2">Multi-pass membrane protein</topology>
    </subcellularLocation>
</comment>
<dbReference type="InterPro" id="IPR036097">
    <property type="entry name" value="HisK_dim/P_sf"/>
</dbReference>
<evidence type="ECO:0000256" key="3">
    <source>
        <dbReference type="ARBA" id="ARBA00012438"/>
    </source>
</evidence>
<evidence type="ECO:0000259" key="19">
    <source>
        <dbReference type="PROSITE" id="PS50110"/>
    </source>
</evidence>
<protein>
    <recommendedName>
        <fullName evidence="15">Sensory/regulatory protein RpfC</fullName>
        <ecNumber evidence="3">2.7.13.3</ecNumber>
    </recommendedName>
</protein>
<dbReference type="Gene3D" id="3.30.565.10">
    <property type="entry name" value="Histidine kinase-like ATPase, C-terminal domain"/>
    <property type="match status" value="1"/>
</dbReference>
<evidence type="ECO:0000256" key="11">
    <source>
        <dbReference type="ARBA" id="ARBA00022989"/>
    </source>
</evidence>